<evidence type="ECO:0000256" key="5">
    <source>
        <dbReference type="ARBA" id="ARBA00023054"/>
    </source>
</evidence>
<evidence type="ECO:0000256" key="2">
    <source>
        <dbReference type="ARBA" id="ARBA00022723"/>
    </source>
</evidence>
<sequence>MASLKSMMAAKRAQHRITAPHAKYSSSGQLSCSLCGLAIKHESLWGAHVQSKAHRVHVQRVEAEQAKAAERASAKRRREDQDEDGDGDGLGEDGAKRAREDNTDSTDAAALPDGFFADPSEAPTAPSPSVSTSTAALAAVEEASTSASAAAAAGGTADDDPEWAEFEKYLASGPSNESGPSRSTATATIKAAPVKFEFGAPVVEEEGGQGNANGGATGGGGGGADEDEEEEETEEAKLEREMREEREEMMARLEEEEREQREADEKVSVLKRRLEAIRAARQKKKAP</sequence>
<proteinExistence type="predicted"/>
<keyword evidence="2" id="KW-0479">Metal-binding</keyword>
<feature type="region of interest" description="Disordered" evidence="7">
    <location>
        <begin position="62"/>
        <end position="187"/>
    </location>
</feature>
<dbReference type="GO" id="GO:0008270">
    <property type="term" value="F:zinc ion binding"/>
    <property type="evidence" value="ECO:0007669"/>
    <property type="project" value="UniProtKB-KW"/>
</dbReference>
<evidence type="ECO:0000313" key="9">
    <source>
        <dbReference type="Proteomes" id="UP000237144"/>
    </source>
</evidence>
<feature type="compositionally biased region" description="Acidic residues" evidence="7">
    <location>
        <begin position="81"/>
        <end position="91"/>
    </location>
</feature>
<feature type="compositionally biased region" description="Basic and acidic residues" evidence="7">
    <location>
        <begin position="93"/>
        <end position="102"/>
    </location>
</feature>
<dbReference type="AlphaFoldDB" id="A0A2S5BF52"/>
<dbReference type="EMBL" id="PJQD01000016">
    <property type="protein sequence ID" value="POY75390.1"/>
    <property type="molecule type" value="Genomic_DNA"/>
</dbReference>
<accession>A0A2S5BF52</accession>
<evidence type="ECO:0000256" key="3">
    <source>
        <dbReference type="ARBA" id="ARBA00022771"/>
    </source>
</evidence>
<dbReference type="OrthoDB" id="77607at2759"/>
<protein>
    <submittedName>
        <fullName evidence="8">Uncharacterized protein</fullName>
    </submittedName>
</protein>
<reference evidence="8 9" key="1">
    <citation type="journal article" date="2018" name="Front. Microbiol.">
        <title>Prospects for Fungal Bioremediation of Acidic Radioactive Waste Sites: Characterization and Genome Sequence of Rhodotorula taiwanensis MD1149.</title>
        <authorList>
            <person name="Tkavc R."/>
            <person name="Matrosova V.Y."/>
            <person name="Grichenko O.E."/>
            <person name="Gostincar C."/>
            <person name="Volpe R.P."/>
            <person name="Klimenkova P."/>
            <person name="Gaidamakova E.K."/>
            <person name="Zhou C.E."/>
            <person name="Stewart B.J."/>
            <person name="Lyman M.G."/>
            <person name="Malfatti S.A."/>
            <person name="Rubinfeld B."/>
            <person name="Courtot M."/>
            <person name="Singh J."/>
            <person name="Dalgard C.L."/>
            <person name="Hamilton T."/>
            <person name="Frey K.G."/>
            <person name="Gunde-Cimerman N."/>
            <person name="Dugan L."/>
            <person name="Daly M.J."/>
        </authorList>
    </citation>
    <scope>NUCLEOTIDE SEQUENCE [LARGE SCALE GENOMIC DNA]</scope>
    <source>
        <strain evidence="8 9">MD1149</strain>
    </source>
</reference>
<feature type="compositionally biased region" description="Polar residues" evidence="7">
    <location>
        <begin position="173"/>
        <end position="187"/>
    </location>
</feature>
<keyword evidence="5" id="KW-0175">Coiled coil</keyword>
<dbReference type="GO" id="GO:0003676">
    <property type="term" value="F:nucleic acid binding"/>
    <property type="evidence" value="ECO:0007669"/>
    <property type="project" value="InterPro"/>
</dbReference>
<evidence type="ECO:0000256" key="7">
    <source>
        <dbReference type="SAM" id="MobiDB-lite"/>
    </source>
</evidence>
<gene>
    <name evidence="8" type="ORF">BMF94_1547</name>
</gene>
<dbReference type="GO" id="GO:0033260">
    <property type="term" value="P:nuclear DNA replication"/>
    <property type="evidence" value="ECO:0007669"/>
    <property type="project" value="TreeGrafter"/>
</dbReference>
<keyword evidence="6" id="KW-0539">Nucleus</keyword>
<dbReference type="SUPFAM" id="SSF57667">
    <property type="entry name" value="beta-beta-alpha zinc fingers"/>
    <property type="match status" value="1"/>
</dbReference>
<keyword evidence="4" id="KW-0862">Zinc</keyword>
<dbReference type="InterPro" id="IPR036236">
    <property type="entry name" value="Znf_C2H2_sf"/>
</dbReference>
<feature type="region of interest" description="Disordered" evidence="7">
    <location>
        <begin position="201"/>
        <end position="268"/>
    </location>
</feature>
<feature type="compositionally biased region" description="Acidic residues" evidence="7">
    <location>
        <begin position="224"/>
        <end position="234"/>
    </location>
</feature>
<dbReference type="GO" id="GO:0044773">
    <property type="term" value="P:mitotic DNA damage checkpoint signaling"/>
    <property type="evidence" value="ECO:0007669"/>
    <property type="project" value="TreeGrafter"/>
</dbReference>
<name>A0A2S5BF52_9BASI</name>
<organism evidence="8 9">
    <name type="scientific">Rhodotorula taiwanensis</name>
    <dbReference type="NCBI Taxonomy" id="741276"/>
    <lineage>
        <taxon>Eukaryota</taxon>
        <taxon>Fungi</taxon>
        <taxon>Dikarya</taxon>
        <taxon>Basidiomycota</taxon>
        <taxon>Pucciniomycotina</taxon>
        <taxon>Microbotryomycetes</taxon>
        <taxon>Sporidiobolales</taxon>
        <taxon>Sporidiobolaceae</taxon>
        <taxon>Rhodotorula</taxon>
    </lineage>
</organism>
<feature type="compositionally biased region" description="Basic and acidic residues" evidence="7">
    <location>
        <begin position="62"/>
        <end position="80"/>
    </location>
</feature>
<dbReference type="GO" id="GO:0033314">
    <property type="term" value="P:mitotic DNA replication checkpoint signaling"/>
    <property type="evidence" value="ECO:0007669"/>
    <property type="project" value="TreeGrafter"/>
</dbReference>
<dbReference type="GO" id="GO:0005681">
    <property type="term" value="C:spliceosomal complex"/>
    <property type="evidence" value="ECO:0007669"/>
    <property type="project" value="InterPro"/>
</dbReference>
<keyword evidence="9" id="KW-1185">Reference proteome</keyword>
<feature type="compositionally biased region" description="Low complexity" evidence="7">
    <location>
        <begin position="117"/>
        <end position="156"/>
    </location>
</feature>
<dbReference type="Proteomes" id="UP000237144">
    <property type="component" value="Unassembled WGS sequence"/>
</dbReference>
<evidence type="ECO:0000256" key="1">
    <source>
        <dbReference type="ARBA" id="ARBA00004123"/>
    </source>
</evidence>
<dbReference type="PANTHER" id="PTHR13278">
    <property type="entry name" value="ZINC FINGER PROTEIN 830"/>
    <property type="match status" value="1"/>
</dbReference>
<feature type="compositionally biased region" description="Basic and acidic residues" evidence="7">
    <location>
        <begin position="235"/>
        <end position="268"/>
    </location>
</feature>
<comment type="subcellular location">
    <subcellularLocation>
        <location evidence="1">Nucleus</location>
    </subcellularLocation>
</comment>
<dbReference type="PANTHER" id="PTHR13278:SF0">
    <property type="entry name" value="ZINC FINGER PROTEIN 830"/>
    <property type="match status" value="1"/>
</dbReference>
<dbReference type="InterPro" id="IPR040050">
    <property type="entry name" value="ZNF830-like"/>
</dbReference>
<evidence type="ECO:0000313" key="8">
    <source>
        <dbReference type="EMBL" id="POY75390.1"/>
    </source>
</evidence>
<dbReference type="STRING" id="741276.A0A2S5BF52"/>
<comment type="caution">
    <text evidence="8">The sequence shown here is derived from an EMBL/GenBank/DDBJ whole genome shotgun (WGS) entry which is preliminary data.</text>
</comment>
<feature type="compositionally biased region" description="Gly residues" evidence="7">
    <location>
        <begin position="208"/>
        <end position="223"/>
    </location>
</feature>
<evidence type="ECO:0000256" key="6">
    <source>
        <dbReference type="ARBA" id="ARBA00023242"/>
    </source>
</evidence>
<evidence type="ECO:0000256" key="4">
    <source>
        <dbReference type="ARBA" id="ARBA00022833"/>
    </source>
</evidence>
<keyword evidence="3" id="KW-0863">Zinc-finger</keyword>